<evidence type="ECO:0000256" key="1">
    <source>
        <dbReference type="SAM" id="MobiDB-lite"/>
    </source>
</evidence>
<dbReference type="AlphaFoldDB" id="A0A3L6TFK5"/>
<protein>
    <submittedName>
        <fullName evidence="2">Uncharacterized protein</fullName>
    </submittedName>
</protein>
<feature type="compositionally biased region" description="Basic and acidic residues" evidence="1">
    <location>
        <begin position="25"/>
        <end position="37"/>
    </location>
</feature>
<gene>
    <name evidence="2" type="ORF">C2845_PM01G37090</name>
</gene>
<dbReference type="EMBL" id="PQIB02000001">
    <property type="protein sequence ID" value="RLN39097.1"/>
    <property type="molecule type" value="Genomic_DNA"/>
</dbReference>
<keyword evidence="3" id="KW-1185">Reference proteome</keyword>
<evidence type="ECO:0000313" key="2">
    <source>
        <dbReference type="EMBL" id="RLN39097.1"/>
    </source>
</evidence>
<comment type="caution">
    <text evidence="2">The sequence shown here is derived from an EMBL/GenBank/DDBJ whole genome shotgun (WGS) entry which is preliminary data.</text>
</comment>
<accession>A0A3L6TFK5</accession>
<feature type="compositionally biased region" description="Basic and acidic residues" evidence="1">
    <location>
        <begin position="80"/>
        <end position="97"/>
    </location>
</feature>
<proteinExistence type="predicted"/>
<organism evidence="2 3">
    <name type="scientific">Panicum miliaceum</name>
    <name type="common">Proso millet</name>
    <name type="synonym">Broomcorn millet</name>
    <dbReference type="NCBI Taxonomy" id="4540"/>
    <lineage>
        <taxon>Eukaryota</taxon>
        <taxon>Viridiplantae</taxon>
        <taxon>Streptophyta</taxon>
        <taxon>Embryophyta</taxon>
        <taxon>Tracheophyta</taxon>
        <taxon>Spermatophyta</taxon>
        <taxon>Magnoliopsida</taxon>
        <taxon>Liliopsida</taxon>
        <taxon>Poales</taxon>
        <taxon>Poaceae</taxon>
        <taxon>PACMAD clade</taxon>
        <taxon>Panicoideae</taxon>
        <taxon>Panicodae</taxon>
        <taxon>Paniceae</taxon>
        <taxon>Panicinae</taxon>
        <taxon>Panicum</taxon>
        <taxon>Panicum sect. Panicum</taxon>
    </lineage>
</organism>
<reference evidence="3" key="1">
    <citation type="journal article" date="2019" name="Nat. Commun.">
        <title>The genome of broomcorn millet.</title>
        <authorList>
            <person name="Zou C."/>
            <person name="Miki D."/>
            <person name="Li D."/>
            <person name="Tang Q."/>
            <person name="Xiao L."/>
            <person name="Rajput S."/>
            <person name="Deng P."/>
            <person name="Jia W."/>
            <person name="Huang R."/>
            <person name="Zhang M."/>
            <person name="Sun Y."/>
            <person name="Hu J."/>
            <person name="Fu X."/>
            <person name="Schnable P.S."/>
            <person name="Li F."/>
            <person name="Zhang H."/>
            <person name="Feng B."/>
            <person name="Zhu X."/>
            <person name="Liu R."/>
            <person name="Schnable J.C."/>
            <person name="Zhu J.-K."/>
            <person name="Zhang H."/>
        </authorList>
    </citation>
    <scope>NUCLEOTIDE SEQUENCE [LARGE SCALE GENOMIC DNA]</scope>
</reference>
<name>A0A3L6TFK5_PANMI</name>
<dbReference type="Proteomes" id="UP000275267">
    <property type="component" value="Unassembled WGS sequence"/>
</dbReference>
<evidence type="ECO:0000313" key="3">
    <source>
        <dbReference type="Proteomes" id="UP000275267"/>
    </source>
</evidence>
<feature type="region of interest" description="Disordered" evidence="1">
    <location>
        <begin position="25"/>
        <end position="114"/>
    </location>
</feature>
<sequence>MMQFSQDLGSDFCLTQDALLSNKEKESELLNKGKEGGAADPEVPITPNSRPGNIDGKIPVHTRENITLMGRENNYNVSDDVMRSDNEGRSSQDREADPTEQDINSTILEEESDISAEENNGWQYTKSTRRALKRKHPAVAARKSSRLLKEREGMLGDTSTRGATTDTAAGMSNELINSFAILNTVDDDQLEHLALDCDVSLGGESG</sequence>